<dbReference type="Pfam" id="PF01569">
    <property type="entry name" value="PAP2"/>
    <property type="match status" value="1"/>
</dbReference>
<gene>
    <name evidence="3" type="ORF">J2X05_002401</name>
</gene>
<dbReference type="EMBL" id="JAVDVX010000004">
    <property type="protein sequence ID" value="MDR7090377.1"/>
    <property type="molecule type" value="Genomic_DNA"/>
</dbReference>
<keyword evidence="1" id="KW-1133">Transmembrane helix</keyword>
<feature type="transmembrane region" description="Helical" evidence="1">
    <location>
        <begin position="12"/>
        <end position="32"/>
    </location>
</feature>
<dbReference type="RefSeq" id="WP_310072651.1">
    <property type="nucleotide sequence ID" value="NZ_JAVDVX010000004.1"/>
</dbReference>
<dbReference type="InterPro" id="IPR000326">
    <property type="entry name" value="PAP2/HPO"/>
</dbReference>
<dbReference type="SUPFAM" id="SSF48317">
    <property type="entry name" value="Acid phosphatase/Vanadium-dependent haloperoxidase"/>
    <property type="match status" value="1"/>
</dbReference>
<feature type="domain" description="Phosphatidic acid phosphatase type 2/haloperoxidase" evidence="2">
    <location>
        <begin position="95"/>
        <end position="219"/>
    </location>
</feature>
<sequence>MMVNTKISLRTHCFMPITGLCVASILIAIGNVDRHLADYFYSIQGNSWAWKESWLAEDFFHKGGRSLSILLALLLLVLVIASRFSFWLSPHKKPLLYLFVATAGSSLLISLLKSSLAVSCPWEFDRYGGDLPYANVFDQLVLRNGEGCFPAGHASAGYAWISAYFLGVHYQSRWRWLGLAIPLLVGMVLGVVQQIRGAHFLSHDLWSLAICWFFSLSMFFAFFSVFAKGNDAEELVCQ</sequence>
<feature type="transmembrane region" description="Helical" evidence="1">
    <location>
        <begin position="174"/>
        <end position="193"/>
    </location>
</feature>
<protein>
    <submittedName>
        <fullName evidence="3">Membrane-associated PAP2 superfamily phosphatase</fullName>
    </submittedName>
</protein>
<reference evidence="3 4" key="1">
    <citation type="submission" date="2023-07" db="EMBL/GenBank/DDBJ databases">
        <title>Sorghum-associated microbial communities from plants grown in Nebraska, USA.</title>
        <authorList>
            <person name="Schachtman D."/>
        </authorList>
    </citation>
    <scope>NUCLEOTIDE SEQUENCE [LARGE SCALE GENOMIC DNA]</scope>
    <source>
        <strain evidence="3 4">BE190</strain>
    </source>
</reference>
<keyword evidence="1" id="KW-0472">Membrane</keyword>
<evidence type="ECO:0000313" key="4">
    <source>
        <dbReference type="Proteomes" id="UP001253595"/>
    </source>
</evidence>
<organism evidence="3 4">
    <name type="scientific">Cellvibrio fibrivorans</name>
    <dbReference type="NCBI Taxonomy" id="126350"/>
    <lineage>
        <taxon>Bacteria</taxon>
        <taxon>Pseudomonadati</taxon>
        <taxon>Pseudomonadota</taxon>
        <taxon>Gammaproteobacteria</taxon>
        <taxon>Cellvibrionales</taxon>
        <taxon>Cellvibrionaceae</taxon>
        <taxon>Cellvibrio</taxon>
    </lineage>
</organism>
<feature type="transmembrane region" description="Helical" evidence="1">
    <location>
        <begin position="67"/>
        <end position="88"/>
    </location>
</feature>
<dbReference type="Proteomes" id="UP001253595">
    <property type="component" value="Unassembled WGS sequence"/>
</dbReference>
<comment type="caution">
    <text evidence="3">The sequence shown here is derived from an EMBL/GenBank/DDBJ whole genome shotgun (WGS) entry which is preliminary data.</text>
</comment>
<feature type="transmembrane region" description="Helical" evidence="1">
    <location>
        <begin position="205"/>
        <end position="226"/>
    </location>
</feature>
<keyword evidence="4" id="KW-1185">Reference proteome</keyword>
<keyword evidence="1" id="KW-0812">Transmembrane</keyword>
<proteinExistence type="predicted"/>
<feature type="transmembrane region" description="Helical" evidence="1">
    <location>
        <begin position="95"/>
        <end position="112"/>
    </location>
</feature>
<evidence type="ECO:0000259" key="2">
    <source>
        <dbReference type="Pfam" id="PF01569"/>
    </source>
</evidence>
<dbReference type="CDD" id="cd03396">
    <property type="entry name" value="PAP2_like_6"/>
    <property type="match status" value="1"/>
</dbReference>
<dbReference type="InterPro" id="IPR036938">
    <property type="entry name" value="PAP2/HPO_sf"/>
</dbReference>
<accession>A0ABU1UYV5</accession>
<evidence type="ECO:0000313" key="3">
    <source>
        <dbReference type="EMBL" id="MDR7090377.1"/>
    </source>
</evidence>
<evidence type="ECO:0000256" key="1">
    <source>
        <dbReference type="SAM" id="Phobius"/>
    </source>
</evidence>
<dbReference type="Gene3D" id="1.20.144.10">
    <property type="entry name" value="Phosphatidic acid phosphatase type 2/haloperoxidase"/>
    <property type="match status" value="1"/>
</dbReference>
<name>A0ABU1UYV5_9GAMM</name>